<keyword evidence="1" id="KW-0547">Nucleotide-binding</keyword>
<dbReference type="Gene3D" id="3.40.50.300">
    <property type="entry name" value="P-loop containing nucleotide triphosphate hydrolases"/>
    <property type="match status" value="1"/>
</dbReference>
<feature type="domain" description="ABC transporter" evidence="3">
    <location>
        <begin position="6"/>
        <end position="246"/>
    </location>
</feature>
<proteinExistence type="predicted"/>
<organism evidence="4">
    <name type="scientific">marine metagenome</name>
    <dbReference type="NCBI Taxonomy" id="408172"/>
    <lineage>
        <taxon>unclassified sequences</taxon>
        <taxon>metagenomes</taxon>
        <taxon>ecological metagenomes</taxon>
    </lineage>
</organism>
<keyword evidence="2" id="KW-0067">ATP-binding</keyword>
<dbReference type="PROSITE" id="PS50893">
    <property type="entry name" value="ABC_TRANSPORTER_2"/>
    <property type="match status" value="1"/>
</dbReference>
<dbReference type="EMBL" id="UINC01028597">
    <property type="protein sequence ID" value="SVB09853.1"/>
    <property type="molecule type" value="Genomic_DNA"/>
</dbReference>
<name>A0A382B9B1_9ZZZZ</name>
<protein>
    <recommendedName>
        <fullName evidence="3">ABC transporter domain-containing protein</fullName>
    </recommendedName>
</protein>
<gene>
    <name evidence="4" type="ORF">METZ01_LOCUS162707</name>
</gene>
<dbReference type="SMART" id="SM00382">
    <property type="entry name" value="AAA"/>
    <property type="match status" value="1"/>
</dbReference>
<dbReference type="GO" id="GO:0016887">
    <property type="term" value="F:ATP hydrolysis activity"/>
    <property type="evidence" value="ECO:0007669"/>
    <property type="project" value="InterPro"/>
</dbReference>
<accession>A0A382B9B1</accession>
<sequence length="255" mass="28510">MTEELLKLENIYKNFGNVKVLKDVNININKGEVVALIGDNGAGKSTLIKVITGVHKPTSGKVFFKNNEVKINSVSQSRKMGIEAVYQERALCDQQELWRNIFAGREMTNALGFLNIKKQRKEAEKILRDYIGFTSKAITVDSTIMGLSGGEKQGVAFGRSLYFDSDLIVLDEPTMGLSIQETEKVLNFVKGLKKENKSAIFIDHNIIHVYGAADRFIILDRGEVVGAFNKDEISREELVQKMIQLHESGKIKVDA</sequence>
<evidence type="ECO:0000313" key="4">
    <source>
        <dbReference type="EMBL" id="SVB09853.1"/>
    </source>
</evidence>
<dbReference type="Pfam" id="PF00005">
    <property type="entry name" value="ABC_tran"/>
    <property type="match status" value="1"/>
</dbReference>
<dbReference type="InterPro" id="IPR027417">
    <property type="entry name" value="P-loop_NTPase"/>
</dbReference>
<dbReference type="PANTHER" id="PTHR43790:SF8">
    <property type="entry name" value="SUGAR ABC TRANSPORTER ATP-BINDING PROTEIN"/>
    <property type="match status" value="1"/>
</dbReference>
<dbReference type="PANTHER" id="PTHR43790">
    <property type="entry name" value="CARBOHYDRATE TRANSPORT ATP-BINDING PROTEIN MG119-RELATED"/>
    <property type="match status" value="1"/>
</dbReference>
<evidence type="ECO:0000259" key="3">
    <source>
        <dbReference type="PROSITE" id="PS50893"/>
    </source>
</evidence>
<evidence type="ECO:0000256" key="2">
    <source>
        <dbReference type="ARBA" id="ARBA00022840"/>
    </source>
</evidence>
<dbReference type="InterPro" id="IPR003439">
    <property type="entry name" value="ABC_transporter-like_ATP-bd"/>
</dbReference>
<dbReference type="InterPro" id="IPR050107">
    <property type="entry name" value="ABC_carbohydrate_import_ATPase"/>
</dbReference>
<reference evidence="4" key="1">
    <citation type="submission" date="2018-05" db="EMBL/GenBank/DDBJ databases">
        <authorList>
            <person name="Lanie J.A."/>
            <person name="Ng W.-L."/>
            <person name="Kazmierczak K.M."/>
            <person name="Andrzejewski T.M."/>
            <person name="Davidsen T.M."/>
            <person name="Wayne K.J."/>
            <person name="Tettelin H."/>
            <person name="Glass J.I."/>
            <person name="Rusch D."/>
            <person name="Podicherti R."/>
            <person name="Tsui H.-C.T."/>
            <person name="Winkler M.E."/>
        </authorList>
    </citation>
    <scope>NUCLEOTIDE SEQUENCE</scope>
</reference>
<dbReference type="InterPro" id="IPR003593">
    <property type="entry name" value="AAA+_ATPase"/>
</dbReference>
<dbReference type="GO" id="GO:0005524">
    <property type="term" value="F:ATP binding"/>
    <property type="evidence" value="ECO:0007669"/>
    <property type="project" value="UniProtKB-KW"/>
</dbReference>
<dbReference type="AlphaFoldDB" id="A0A382B9B1"/>
<dbReference type="CDD" id="cd03216">
    <property type="entry name" value="ABC_Carb_Monos_I"/>
    <property type="match status" value="1"/>
</dbReference>
<dbReference type="SUPFAM" id="SSF52540">
    <property type="entry name" value="P-loop containing nucleoside triphosphate hydrolases"/>
    <property type="match status" value="1"/>
</dbReference>
<evidence type="ECO:0000256" key="1">
    <source>
        <dbReference type="ARBA" id="ARBA00022741"/>
    </source>
</evidence>